<dbReference type="EMBL" id="ACDX02000018">
    <property type="protein sequence ID" value="EFC87534.1"/>
    <property type="molecule type" value="Genomic_DNA"/>
</dbReference>
<evidence type="ECO:0000256" key="3">
    <source>
        <dbReference type="ARBA" id="ARBA00023125"/>
    </source>
</evidence>
<dbReference type="AlphaFoldDB" id="D2ZZG3"/>
<dbReference type="PANTHER" id="PTHR30629">
    <property type="entry name" value="PROPHAGE INTEGRASE"/>
    <property type="match status" value="1"/>
</dbReference>
<dbReference type="InterPro" id="IPR053876">
    <property type="entry name" value="Phage_int_M"/>
</dbReference>
<dbReference type="InterPro" id="IPR050808">
    <property type="entry name" value="Phage_Integrase"/>
</dbReference>
<dbReference type="GO" id="GO:0015074">
    <property type="term" value="P:DNA integration"/>
    <property type="evidence" value="ECO:0007669"/>
    <property type="project" value="UniProtKB-KW"/>
</dbReference>
<dbReference type="Gene3D" id="1.10.150.130">
    <property type="match status" value="1"/>
</dbReference>
<evidence type="ECO:0000313" key="9">
    <source>
        <dbReference type="Proteomes" id="UP000003344"/>
    </source>
</evidence>
<sequence length="436" mass="50495">MIQGISQNHCKAYPQMPLNDRQIKAAKPADTGKKIKLFDGNSLYLEVTPAGGKIFRMRYRIDGKEKDFTIGKYPTVSLVEARQAAENARRMIAQGQDPNKAKQEAKAARQAALLNTFEHLAKQWHEDNLPRWKEHHAERIMRYLKNDVFPVIGEIPVNEIKVTHIKNLLDDIMARGVTDTADKIRGWIGAVFDYSAMLEISENNPARLLKNHIPNLPTKHKPALPREELPEFYRRLILANNIERQNKIAIMLVMLVFVRNNELRGGQWEEVDFKNKRWIIPAERMKHEKMKPKPALCVPLSDWAIELLQELHTLTGHSRFMFPSRTNVNRHISENTLGKIINEKLGYKGKATPHGFRAVASSLLYENNFNGGAIETQLAHVEENKIKDSYAYQADYMPQRIEFMQWYSDYLRERYNQALQMIQESKDGLKIPYARE</sequence>
<dbReference type="Pfam" id="PF00589">
    <property type="entry name" value="Phage_integrase"/>
    <property type="match status" value="1"/>
</dbReference>
<protein>
    <submittedName>
        <fullName evidence="8">Site-specific recombinase, phage integrase family</fullName>
    </submittedName>
</protein>
<comment type="caution">
    <text evidence="8">The sequence shown here is derived from an EMBL/GenBank/DDBJ whole genome shotgun (WGS) entry which is preliminary data.</text>
</comment>
<proteinExistence type="inferred from homology"/>
<dbReference type="InterPro" id="IPR025166">
    <property type="entry name" value="Integrase_DNA_bind_dom"/>
</dbReference>
<dbReference type="PANTHER" id="PTHR30629:SF2">
    <property type="entry name" value="PROPHAGE INTEGRASE INTS-RELATED"/>
    <property type="match status" value="1"/>
</dbReference>
<dbReference type="InterPro" id="IPR013762">
    <property type="entry name" value="Integrase-like_cat_sf"/>
</dbReference>
<dbReference type="GO" id="GO:0006310">
    <property type="term" value="P:DNA recombination"/>
    <property type="evidence" value="ECO:0007669"/>
    <property type="project" value="UniProtKB-KW"/>
</dbReference>
<dbReference type="CDD" id="cd00801">
    <property type="entry name" value="INT_P4_C"/>
    <property type="match status" value="1"/>
</dbReference>
<dbReference type="Proteomes" id="UP000003344">
    <property type="component" value="Unassembled WGS sequence"/>
</dbReference>
<dbReference type="Gene3D" id="1.10.443.10">
    <property type="entry name" value="Intergrase catalytic core"/>
    <property type="match status" value="1"/>
</dbReference>
<evidence type="ECO:0000256" key="1">
    <source>
        <dbReference type="ARBA" id="ARBA00008857"/>
    </source>
</evidence>
<name>D2ZZG3_NEIM2</name>
<dbReference type="SUPFAM" id="SSF56349">
    <property type="entry name" value="DNA breaking-rejoining enzymes"/>
    <property type="match status" value="1"/>
</dbReference>
<evidence type="ECO:0000259" key="7">
    <source>
        <dbReference type="PROSITE" id="PS51900"/>
    </source>
</evidence>
<keyword evidence="3 5" id="KW-0238">DNA-binding</keyword>
<dbReference type="Gene3D" id="3.30.160.390">
    <property type="entry name" value="Integrase, DNA-binding domain"/>
    <property type="match status" value="1"/>
</dbReference>
<organism evidence="8 9">
    <name type="scientific">Neisseria mucosa (strain ATCC 25996 / DSM 4631 / NCTC 10774 / M26)</name>
    <dbReference type="NCBI Taxonomy" id="546266"/>
    <lineage>
        <taxon>Bacteria</taxon>
        <taxon>Pseudomonadati</taxon>
        <taxon>Pseudomonadota</taxon>
        <taxon>Betaproteobacteria</taxon>
        <taxon>Neisseriales</taxon>
        <taxon>Neisseriaceae</taxon>
        <taxon>Neisseria</taxon>
    </lineage>
</organism>
<dbReference type="InterPro" id="IPR011010">
    <property type="entry name" value="DNA_brk_join_enz"/>
</dbReference>
<dbReference type="eggNOG" id="COG0582">
    <property type="taxonomic scope" value="Bacteria"/>
</dbReference>
<reference evidence="8 9" key="1">
    <citation type="submission" date="2009-10" db="EMBL/GenBank/DDBJ databases">
        <authorList>
            <person name="Weinstock G."/>
            <person name="Sodergren E."/>
            <person name="Clifton S."/>
            <person name="Fulton L."/>
            <person name="Fulton B."/>
            <person name="Courtney L."/>
            <person name="Fronick C."/>
            <person name="Harrison M."/>
            <person name="Strong C."/>
            <person name="Farmer C."/>
            <person name="Delahaunty K."/>
            <person name="Markovic C."/>
            <person name="Hall O."/>
            <person name="Minx P."/>
            <person name="Tomlinson C."/>
            <person name="Mitreva M."/>
            <person name="Nelson J."/>
            <person name="Hou S."/>
            <person name="Wollam A."/>
            <person name="Pepin K.H."/>
            <person name="Johnson M."/>
            <person name="Bhonagiri V."/>
            <person name="Nash W.E."/>
            <person name="Warren W."/>
            <person name="Chinwalla A."/>
            <person name="Mardis E.R."/>
            <person name="Wilson R.K."/>
        </authorList>
    </citation>
    <scope>NUCLEOTIDE SEQUENCE [LARGE SCALE GENOMIC DNA]</scope>
    <source>
        <strain evidence="9">ATCC 25996 / DSM 4631 / NCTC 10774 / M26</strain>
    </source>
</reference>
<dbReference type="Pfam" id="PF13356">
    <property type="entry name" value="Arm-DNA-bind_3"/>
    <property type="match status" value="1"/>
</dbReference>
<comment type="similarity">
    <text evidence="1">Belongs to the 'phage' integrase family.</text>
</comment>
<feature type="domain" description="Tyr recombinase" evidence="6">
    <location>
        <begin position="219"/>
        <end position="404"/>
    </location>
</feature>
<dbReference type="GO" id="GO:0003677">
    <property type="term" value="F:DNA binding"/>
    <property type="evidence" value="ECO:0007669"/>
    <property type="project" value="UniProtKB-UniRule"/>
</dbReference>
<dbReference type="PROSITE" id="PS51898">
    <property type="entry name" value="TYR_RECOMBINASE"/>
    <property type="match status" value="1"/>
</dbReference>
<dbReference type="InterPro" id="IPR038488">
    <property type="entry name" value="Integrase_DNA-bd_sf"/>
</dbReference>
<dbReference type="PROSITE" id="PS51900">
    <property type="entry name" value="CB"/>
    <property type="match status" value="1"/>
</dbReference>
<gene>
    <name evidence="8" type="ORF">NEIMUCOT_06039</name>
</gene>
<evidence type="ECO:0000259" key="6">
    <source>
        <dbReference type="PROSITE" id="PS51898"/>
    </source>
</evidence>
<evidence type="ECO:0000256" key="5">
    <source>
        <dbReference type="PROSITE-ProRule" id="PRU01248"/>
    </source>
</evidence>
<keyword evidence="2" id="KW-0229">DNA integration</keyword>
<dbReference type="InterPro" id="IPR010998">
    <property type="entry name" value="Integrase_recombinase_N"/>
</dbReference>
<feature type="domain" description="Core-binding (CB)" evidence="7">
    <location>
        <begin position="115"/>
        <end position="196"/>
    </location>
</feature>
<evidence type="ECO:0000313" key="8">
    <source>
        <dbReference type="EMBL" id="EFC87534.1"/>
    </source>
</evidence>
<dbReference type="STRING" id="546266.NEIMUCOT_06039"/>
<dbReference type="InterPro" id="IPR002104">
    <property type="entry name" value="Integrase_catalytic"/>
</dbReference>
<dbReference type="InterPro" id="IPR044068">
    <property type="entry name" value="CB"/>
</dbReference>
<accession>D2ZZG3</accession>
<keyword evidence="4" id="KW-0233">DNA recombination</keyword>
<dbReference type="Pfam" id="PF22022">
    <property type="entry name" value="Phage_int_M"/>
    <property type="match status" value="1"/>
</dbReference>
<evidence type="ECO:0000256" key="4">
    <source>
        <dbReference type="ARBA" id="ARBA00023172"/>
    </source>
</evidence>
<evidence type="ECO:0000256" key="2">
    <source>
        <dbReference type="ARBA" id="ARBA00022908"/>
    </source>
</evidence>